<dbReference type="InterPro" id="IPR047217">
    <property type="entry name" value="S49_SppA_67K_type_N"/>
</dbReference>
<proteinExistence type="inferred from homology"/>
<evidence type="ECO:0000256" key="2">
    <source>
        <dbReference type="ARBA" id="ARBA00008683"/>
    </source>
</evidence>
<evidence type="ECO:0000256" key="5">
    <source>
        <dbReference type="ARBA" id="ARBA00022825"/>
    </source>
</evidence>
<reference evidence="9" key="1">
    <citation type="journal article" date="2019" name="Int. J. Syst. Evol. Microbiol.">
        <title>The Global Catalogue of Microorganisms (GCM) 10K type strain sequencing project: providing services to taxonomists for standard genome sequencing and annotation.</title>
        <authorList>
            <consortium name="The Broad Institute Genomics Platform"/>
            <consortium name="The Broad Institute Genome Sequencing Center for Infectious Disease"/>
            <person name="Wu L."/>
            <person name="Ma J."/>
        </authorList>
    </citation>
    <scope>NUCLEOTIDE SEQUENCE [LARGE SCALE GENOMIC DNA]</scope>
    <source>
        <strain evidence="9">JCM 17923</strain>
    </source>
</reference>
<dbReference type="EMBL" id="BAABGZ010000081">
    <property type="protein sequence ID" value="GAA4370175.1"/>
    <property type="molecule type" value="Genomic_DNA"/>
</dbReference>
<feature type="domain" description="Peptidase S49" evidence="7">
    <location>
        <begin position="120"/>
        <end position="269"/>
    </location>
</feature>
<gene>
    <name evidence="8" type="primary">sppA</name>
    <name evidence="8" type="ORF">GCM10023185_44480</name>
</gene>
<dbReference type="Proteomes" id="UP001501153">
    <property type="component" value="Unassembled WGS sequence"/>
</dbReference>
<dbReference type="PANTHER" id="PTHR33209:SF1">
    <property type="entry name" value="PEPTIDASE S49 DOMAIN-CONTAINING PROTEIN"/>
    <property type="match status" value="1"/>
</dbReference>
<dbReference type="CDD" id="cd07023">
    <property type="entry name" value="S49_Sppa_N_C"/>
    <property type="match status" value="1"/>
</dbReference>
<keyword evidence="4" id="KW-0378">Hydrolase</keyword>
<accession>A0ABP8IS98</accession>
<evidence type="ECO:0000256" key="4">
    <source>
        <dbReference type="ARBA" id="ARBA00022801"/>
    </source>
</evidence>
<keyword evidence="9" id="KW-1185">Reference proteome</keyword>
<dbReference type="NCBIfam" id="TIGR00706">
    <property type="entry name" value="SppA_dom"/>
    <property type="match status" value="1"/>
</dbReference>
<dbReference type="InterPro" id="IPR029045">
    <property type="entry name" value="ClpP/crotonase-like_dom_sf"/>
</dbReference>
<protein>
    <submittedName>
        <fullName evidence="8">Signal peptide peptidase SppA</fullName>
    </submittedName>
</protein>
<evidence type="ECO:0000313" key="8">
    <source>
        <dbReference type="EMBL" id="GAA4370175.1"/>
    </source>
</evidence>
<dbReference type="InterPro" id="IPR002142">
    <property type="entry name" value="Peptidase_S49"/>
</dbReference>
<sequence>MRQFLKFVLATLVGLALFAFVGFIILAGIIGAAASGADKKEVAANSVLELKLDKPITERRQEAEFNPLGRGNASIGLSNLKEVIKRAKTDGDIKGILLNLDLVQGGMASLEEVRNALLDFKKSGKFIVAYHETASEKAYYLSSVADQIYLHPQGLLEFNGLSAEVMFYKRLFDKAGIQPYIFRVGSFKSAVEPFMRENFSDSARYQTVSFLNSINGHTISKVAEARKLEPGRVKVISDSMLVHDAADALRLKLVTRLGYFDQVQDYLRGKLGLKEEKKVNLVSFGDYEDSDDDDKEGKTSGNRIAVIYAEGDIVSGKGDDENIGGTKFAEAIRKARLDDKVKAVVLRINSPGGSSLASDVIYREVVLTKQVKPIIASMSDVAASGGYYIAMACDTIVAHPNTITGSIGVFGILPNIQPLLADKLGITVDRVTTGKFSDIPTITRPLTDYEKRTLQHQVDQIYEDFTTKAAKGRNMPVERLRRLASGRVWSGLEAKSNGLVDVLGDFDLAVELAARRAGIKGDDYRLQHLPRRKSAFEKLLSMFDGKSEEAKAKALKAELGPLYPAYQQYQQLMQMRGVQARLPYTLEVH</sequence>
<name>A0ABP8IS98_9BACT</name>
<dbReference type="PIRSF" id="PIRSF001217">
    <property type="entry name" value="Protease_4_SppA"/>
    <property type="match status" value="1"/>
</dbReference>
<dbReference type="CDD" id="cd07018">
    <property type="entry name" value="S49_SppA_67K_type"/>
    <property type="match status" value="1"/>
</dbReference>
<dbReference type="SUPFAM" id="SSF52096">
    <property type="entry name" value="ClpP/crotonase"/>
    <property type="match status" value="2"/>
</dbReference>
<keyword evidence="6" id="KW-0472">Membrane</keyword>
<dbReference type="RefSeq" id="WP_345238366.1">
    <property type="nucleotide sequence ID" value="NZ_BAABGZ010000081.1"/>
</dbReference>
<evidence type="ECO:0000259" key="7">
    <source>
        <dbReference type="Pfam" id="PF01343"/>
    </source>
</evidence>
<dbReference type="InterPro" id="IPR047272">
    <property type="entry name" value="S49_SppA_C"/>
</dbReference>
<dbReference type="PANTHER" id="PTHR33209">
    <property type="entry name" value="PROTEASE 4"/>
    <property type="match status" value="1"/>
</dbReference>
<evidence type="ECO:0000256" key="3">
    <source>
        <dbReference type="ARBA" id="ARBA00022670"/>
    </source>
</evidence>
<dbReference type="Gene3D" id="3.90.226.10">
    <property type="entry name" value="2-enoyl-CoA Hydratase, Chain A, domain 1"/>
    <property type="match status" value="3"/>
</dbReference>
<comment type="similarity">
    <text evidence="2">Belongs to the peptidase S49 family.</text>
</comment>
<keyword evidence="3" id="KW-0645">Protease</keyword>
<comment type="subcellular location">
    <subcellularLocation>
        <location evidence="1">Membrane</location>
    </subcellularLocation>
</comment>
<dbReference type="NCBIfam" id="TIGR00705">
    <property type="entry name" value="SppA_67K"/>
    <property type="match status" value="1"/>
</dbReference>
<evidence type="ECO:0000313" key="9">
    <source>
        <dbReference type="Proteomes" id="UP001501153"/>
    </source>
</evidence>
<organism evidence="8 9">
    <name type="scientific">Hymenobacter saemangeumensis</name>
    <dbReference type="NCBI Taxonomy" id="1084522"/>
    <lineage>
        <taxon>Bacteria</taxon>
        <taxon>Pseudomonadati</taxon>
        <taxon>Bacteroidota</taxon>
        <taxon>Cytophagia</taxon>
        <taxon>Cytophagales</taxon>
        <taxon>Hymenobacteraceae</taxon>
        <taxon>Hymenobacter</taxon>
    </lineage>
</organism>
<dbReference type="InterPro" id="IPR004635">
    <property type="entry name" value="Pept_S49_SppA"/>
</dbReference>
<evidence type="ECO:0000256" key="6">
    <source>
        <dbReference type="ARBA" id="ARBA00023136"/>
    </source>
</evidence>
<dbReference type="InterPro" id="IPR004634">
    <property type="entry name" value="Pept_S49_pIV"/>
</dbReference>
<keyword evidence="5" id="KW-0720">Serine protease</keyword>
<comment type="caution">
    <text evidence="8">The sequence shown here is derived from an EMBL/GenBank/DDBJ whole genome shotgun (WGS) entry which is preliminary data.</text>
</comment>
<dbReference type="Gene3D" id="6.20.330.10">
    <property type="match status" value="1"/>
</dbReference>
<dbReference type="Pfam" id="PF01343">
    <property type="entry name" value="Peptidase_S49"/>
    <property type="match status" value="2"/>
</dbReference>
<feature type="domain" description="Peptidase S49" evidence="7">
    <location>
        <begin position="369"/>
        <end position="519"/>
    </location>
</feature>
<evidence type="ECO:0000256" key="1">
    <source>
        <dbReference type="ARBA" id="ARBA00004370"/>
    </source>
</evidence>